<dbReference type="UniPathway" id="UPA01068">
    <property type="reaction ID" value="UER00304"/>
</dbReference>
<dbReference type="InterPro" id="IPR012349">
    <property type="entry name" value="Split_barrel_FMN-bd"/>
</dbReference>
<dbReference type="EMBL" id="KQ087252">
    <property type="protein sequence ID" value="KLT39662.1"/>
    <property type="molecule type" value="Genomic_DNA"/>
</dbReference>
<evidence type="ECO:0000256" key="4">
    <source>
        <dbReference type="ARBA" id="ARBA00012801"/>
    </source>
</evidence>
<dbReference type="GO" id="GO:0008615">
    <property type="term" value="P:pyridoxine biosynthetic process"/>
    <property type="evidence" value="ECO:0007669"/>
    <property type="project" value="InterPro"/>
</dbReference>
<dbReference type="InterPro" id="IPR019576">
    <property type="entry name" value="Pyridoxamine_oxidase_dimer_C"/>
</dbReference>
<name>A0A0J0XF08_9TREE</name>
<dbReference type="InterPro" id="IPR011576">
    <property type="entry name" value="Pyridox_Oxase_N"/>
</dbReference>
<evidence type="ECO:0000256" key="7">
    <source>
        <dbReference type="ARBA" id="ARBA00023002"/>
    </source>
</evidence>
<organism evidence="10 11">
    <name type="scientific">Cutaneotrichosporon oleaginosum</name>
    <dbReference type="NCBI Taxonomy" id="879819"/>
    <lineage>
        <taxon>Eukaryota</taxon>
        <taxon>Fungi</taxon>
        <taxon>Dikarya</taxon>
        <taxon>Basidiomycota</taxon>
        <taxon>Agaricomycotina</taxon>
        <taxon>Tremellomycetes</taxon>
        <taxon>Trichosporonales</taxon>
        <taxon>Trichosporonaceae</taxon>
        <taxon>Cutaneotrichosporon</taxon>
    </lineage>
</organism>
<dbReference type="PANTHER" id="PTHR10851">
    <property type="entry name" value="PYRIDOXINE-5-PHOSPHATE OXIDASE"/>
    <property type="match status" value="1"/>
</dbReference>
<dbReference type="SUPFAM" id="SSF50475">
    <property type="entry name" value="FMN-binding split barrel"/>
    <property type="match status" value="1"/>
</dbReference>
<dbReference type="Gene3D" id="2.30.110.10">
    <property type="entry name" value="Electron Transport, Fmn-binding Protein, Chain A"/>
    <property type="match status" value="1"/>
</dbReference>
<accession>A0A0J0XF08</accession>
<protein>
    <recommendedName>
        <fullName evidence="4">pyridoxal 5'-phosphate synthase</fullName>
        <ecNumber evidence="4">1.4.3.5</ecNumber>
    </recommendedName>
</protein>
<feature type="domain" description="Pyridoxine 5'-phosphate oxidase dimerisation C-terminal" evidence="9">
    <location>
        <begin position="223"/>
        <end position="265"/>
    </location>
</feature>
<evidence type="ECO:0000256" key="2">
    <source>
        <dbReference type="ARBA" id="ARBA00004738"/>
    </source>
</evidence>
<evidence type="ECO:0000259" key="8">
    <source>
        <dbReference type="Pfam" id="PF01243"/>
    </source>
</evidence>
<keyword evidence="11" id="KW-1185">Reference proteome</keyword>
<comment type="cofactor">
    <cofactor evidence="1">
        <name>FMN</name>
        <dbReference type="ChEBI" id="CHEBI:58210"/>
    </cofactor>
</comment>
<dbReference type="Proteomes" id="UP000053611">
    <property type="component" value="Unassembled WGS sequence"/>
</dbReference>
<dbReference type="InterPro" id="IPR019740">
    <property type="entry name" value="Pyridox_Oxase_CS"/>
</dbReference>
<sequence>MLLYPRSRFALALRSPVGITARPAPVPVIAFAVRHVSSALDVNTSGAQAEPTPKGVKLTAHQQYHAARLTPASLPADPLVLFRTWLEEALTAVREPEAMTLCTSTPSGVPSARAVLLKEVDERGFLFFTNYASRKARELAANPHAALAMHWRELARQVRVVGAVEKVSREDSEAYFATRPRGSQLGAWASAQSSVVGEGELEKAVQEVEKRFADADVPCPPGWGGYRVVPTEIEFWAGQPSRLHDRFVYLREAEGRPWRVERRAP</sequence>
<evidence type="ECO:0000313" key="11">
    <source>
        <dbReference type="Proteomes" id="UP000053611"/>
    </source>
</evidence>
<dbReference type="PROSITE" id="PS01064">
    <property type="entry name" value="PYRIDOX_OXIDASE"/>
    <property type="match status" value="1"/>
</dbReference>
<dbReference type="Pfam" id="PF01243">
    <property type="entry name" value="PNPOx_N"/>
    <property type="match status" value="1"/>
</dbReference>
<dbReference type="NCBIfam" id="NF004231">
    <property type="entry name" value="PRK05679.1"/>
    <property type="match status" value="1"/>
</dbReference>
<evidence type="ECO:0000256" key="3">
    <source>
        <dbReference type="ARBA" id="ARBA00005037"/>
    </source>
</evidence>
<dbReference type="STRING" id="879819.A0A0J0XF08"/>
<keyword evidence="5" id="KW-0285">Flavoprotein</keyword>
<dbReference type="OrthoDB" id="303614at2759"/>
<dbReference type="AlphaFoldDB" id="A0A0J0XF08"/>
<dbReference type="NCBIfam" id="TIGR00558">
    <property type="entry name" value="pdxH"/>
    <property type="match status" value="1"/>
</dbReference>
<evidence type="ECO:0000256" key="5">
    <source>
        <dbReference type="ARBA" id="ARBA00022630"/>
    </source>
</evidence>
<dbReference type="RefSeq" id="XP_018276153.1">
    <property type="nucleotide sequence ID" value="XM_018421539.1"/>
</dbReference>
<feature type="domain" description="Pyridoxamine 5'-phosphate oxidase N-terminal" evidence="8">
    <location>
        <begin position="87"/>
        <end position="198"/>
    </location>
</feature>
<evidence type="ECO:0000256" key="1">
    <source>
        <dbReference type="ARBA" id="ARBA00001917"/>
    </source>
</evidence>
<proteinExistence type="inferred from homology"/>
<dbReference type="GO" id="GO:0004733">
    <property type="term" value="F:pyridoxamine phosphate oxidase activity"/>
    <property type="evidence" value="ECO:0007669"/>
    <property type="project" value="UniProtKB-EC"/>
</dbReference>
<keyword evidence="6" id="KW-0288">FMN</keyword>
<dbReference type="GeneID" id="28982142"/>
<dbReference type="PANTHER" id="PTHR10851:SF0">
    <property type="entry name" value="PYRIDOXINE-5'-PHOSPHATE OXIDASE"/>
    <property type="match status" value="1"/>
</dbReference>
<dbReference type="EC" id="1.4.3.5" evidence="4"/>
<evidence type="ECO:0000313" key="10">
    <source>
        <dbReference type="EMBL" id="KLT39662.1"/>
    </source>
</evidence>
<dbReference type="GO" id="GO:0010181">
    <property type="term" value="F:FMN binding"/>
    <property type="evidence" value="ECO:0007669"/>
    <property type="project" value="InterPro"/>
</dbReference>
<gene>
    <name evidence="10" type="ORF">CC85DRAFT_279084</name>
</gene>
<dbReference type="HAMAP" id="MF_01629">
    <property type="entry name" value="PdxH"/>
    <property type="match status" value="1"/>
</dbReference>
<evidence type="ECO:0000259" key="9">
    <source>
        <dbReference type="Pfam" id="PF10590"/>
    </source>
</evidence>
<comment type="pathway">
    <text evidence="3">Cofactor metabolism; pyridoxal 5'-phosphate salvage; pyridoxal 5'-phosphate from pyridoxine 5'-phosphate: step 1/1.</text>
</comment>
<dbReference type="Pfam" id="PF10590">
    <property type="entry name" value="PNP_phzG_C"/>
    <property type="match status" value="1"/>
</dbReference>
<comment type="pathway">
    <text evidence="2">Cofactor metabolism; pyridoxal 5'-phosphate salvage; pyridoxal 5'-phosphate from pyridoxamine 5'-phosphate: step 1/1.</text>
</comment>
<dbReference type="InterPro" id="IPR000659">
    <property type="entry name" value="Pyridox_Oxase"/>
</dbReference>
<keyword evidence="7" id="KW-0560">Oxidoreductase</keyword>
<reference evidence="10 11" key="1">
    <citation type="submission" date="2015-03" db="EMBL/GenBank/DDBJ databases">
        <title>Genomics and transcriptomics of the oil-accumulating basidiomycete yeast T. oleaginosus allow insights into substrate utilization and the diverse evolutionary trajectories of mating systems in fungi.</title>
        <authorList>
            <consortium name="DOE Joint Genome Institute"/>
            <person name="Kourist R."/>
            <person name="Kracht O."/>
            <person name="Bracharz F."/>
            <person name="Lipzen A."/>
            <person name="Nolan M."/>
            <person name="Ohm R."/>
            <person name="Grigoriev I."/>
            <person name="Sun S."/>
            <person name="Heitman J."/>
            <person name="Bruck T."/>
            <person name="Nowrousian M."/>
        </authorList>
    </citation>
    <scope>NUCLEOTIDE SEQUENCE [LARGE SCALE GENOMIC DNA]</scope>
    <source>
        <strain evidence="10 11">IBC0246</strain>
    </source>
</reference>
<evidence type="ECO:0000256" key="6">
    <source>
        <dbReference type="ARBA" id="ARBA00022643"/>
    </source>
</evidence>